<gene>
    <name evidence="3" type="ORF">H1191_13620</name>
</gene>
<evidence type="ECO:0000256" key="2">
    <source>
        <dbReference type="SAM" id="SignalP"/>
    </source>
</evidence>
<organism evidence="3 4">
    <name type="scientific">Paenactinomyces guangxiensis</name>
    <dbReference type="NCBI Taxonomy" id="1490290"/>
    <lineage>
        <taxon>Bacteria</taxon>
        <taxon>Bacillati</taxon>
        <taxon>Bacillota</taxon>
        <taxon>Bacilli</taxon>
        <taxon>Bacillales</taxon>
        <taxon>Thermoactinomycetaceae</taxon>
        <taxon>Paenactinomyces</taxon>
    </lineage>
</organism>
<evidence type="ECO:0000313" key="3">
    <source>
        <dbReference type="EMBL" id="MBA4495344.1"/>
    </source>
</evidence>
<keyword evidence="4" id="KW-1185">Reference proteome</keyword>
<sequence length="99" mass="10556">MKEKSKNKSKTKRLVGLFAASAVVLSFAGCDDDLELCYDDDRDNYCDDDNSRYDPDDYVVINGKKAAYIKDDSSLVSSGSGSGGYKGGIGKKSGGFFGG</sequence>
<dbReference type="EMBL" id="JACEIQ010000014">
    <property type="protein sequence ID" value="MBA4495344.1"/>
    <property type="molecule type" value="Genomic_DNA"/>
</dbReference>
<dbReference type="PROSITE" id="PS51257">
    <property type="entry name" value="PROKAR_LIPOPROTEIN"/>
    <property type="match status" value="1"/>
</dbReference>
<dbReference type="AlphaFoldDB" id="A0A7W1WSV3"/>
<evidence type="ECO:0008006" key="5">
    <source>
        <dbReference type="Google" id="ProtNLM"/>
    </source>
</evidence>
<protein>
    <recommendedName>
        <fullName evidence="5">Lipoprotein</fullName>
    </recommendedName>
</protein>
<proteinExistence type="predicted"/>
<dbReference type="RefSeq" id="WP_181752688.1">
    <property type="nucleotide sequence ID" value="NZ_JACEIQ010000014.1"/>
</dbReference>
<feature type="chain" id="PRO_5039379932" description="Lipoprotein" evidence="2">
    <location>
        <begin position="29"/>
        <end position="99"/>
    </location>
</feature>
<dbReference type="Proteomes" id="UP000535491">
    <property type="component" value="Unassembled WGS sequence"/>
</dbReference>
<keyword evidence="2" id="KW-0732">Signal</keyword>
<feature type="signal peptide" evidence="2">
    <location>
        <begin position="1"/>
        <end position="28"/>
    </location>
</feature>
<evidence type="ECO:0000256" key="1">
    <source>
        <dbReference type="SAM" id="MobiDB-lite"/>
    </source>
</evidence>
<name>A0A7W1WSV3_9BACL</name>
<accession>A0A7W1WSV3</accession>
<evidence type="ECO:0000313" key="4">
    <source>
        <dbReference type="Proteomes" id="UP000535491"/>
    </source>
</evidence>
<reference evidence="3 4" key="1">
    <citation type="submission" date="2020-07" db="EMBL/GenBank/DDBJ databases">
        <authorList>
            <person name="Feng H."/>
        </authorList>
    </citation>
    <scope>NUCLEOTIDE SEQUENCE [LARGE SCALE GENOMIC DNA]</scope>
    <source>
        <strain evidence="4">s-10</strain>
    </source>
</reference>
<feature type="region of interest" description="Disordered" evidence="1">
    <location>
        <begin position="74"/>
        <end position="99"/>
    </location>
</feature>
<comment type="caution">
    <text evidence="3">The sequence shown here is derived from an EMBL/GenBank/DDBJ whole genome shotgun (WGS) entry which is preliminary data.</text>
</comment>
<feature type="compositionally biased region" description="Gly residues" evidence="1">
    <location>
        <begin position="80"/>
        <end position="99"/>
    </location>
</feature>